<dbReference type="KEGG" id="malv:MALV_25470"/>
<gene>
    <name evidence="1" type="ORF">MALV_25470</name>
</gene>
<evidence type="ECO:0000313" key="2">
    <source>
        <dbReference type="Proteomes" id="UP000466906"/>
    </source>
</evidence>
<organism evidence="1 2">
    <name type="scientific">Mycolicibacterium alvei</name>
    <dbReference type="NCBI Taxonomy" id="67081"/>
    <lineage>
        <taxon>Bacteria</taxon>
        <taxon>Bacillati</taxon>
        <taxon>Actinomycetota</taxon>
        <taxon>Actinomycetes</taxon>
        <taxon>Mycobacteriales</taxon>
        <taxon>Mycobacteriaceae</taxon>
        <taxon>Mycolicibacterium</taxon>
    </lineage>
</organism>
<name>A0A6N4UVJ5_9MYCO</name>
<sequence>MAVSLSADRKASMGLADRRLSVRAYHPCRCDFLGRRKLGNGVEKFIKVGRLPLRAEWRDRSRFAGDEELGELLLSLGGGPRHGAVHEELGTFLLGDEFIVLCERHVAGVKQRQRRGRYRHLGASDATADLT</sequence>
<keyword evidence="2" id="KW-1185">Reference proteome</keyword>
<dbReference type="Proteomes" id="UP000466906">
    <property type="component" value="Chromosome"/>
</dbReference>
<dbReference type="EMBL" id="AP022565">
    <property type="protein sequence ID" value="BBX27422.1"/>
    <property type="molecule type" value="Genomic_DNA"/>
</dbReference>
<evidence type="ECO:0000313" key="1">
    <source>
        <dbReference type="EMBL" id="BBX27422.1"/>
    </source>
</evidence>
<protein>
    <submittedName>
        <fullName evidence="1">Uncharacterized protein</fullName>
    </submittedName>
</protein>
<reference evidence="1 2" key="1">
    <citation type="journal article" date="2019" name="Emerg. Microbes Infect.">
        <title>Comprehensive subspecies identification of 175 nontuberculous mycobacteria species based on 7547 genomic profiles.</title>
        <authorList>
            <person name="Matsumoto Y."/>
            <person name="Kinjo T."/>
            <person name="Motooka D."/>
            <person name="Nabeya D."/>
            <person name="Jung N."/>
            <person name="Uechi K."/>
            <person name="Horii T."/>
            <person name="Iida T."/>
            <person name="Fujita J."/>
            <person name="Nakamura S."/>
        </authorList>
    </citation>
    <scope>NUCLEOTIDE SEQUENCE [LARGE SCALE GENOMIC DNA]</scope>
    <source>
        <strain evidence="1 2">JCM 12272</strain>
    </source>
</reference>
<proteinExistence type="predicted"/>
<accession>A0A6N4UVJ5</accession>
<dbReference type="AlphaFoldDB" id="A0A6N4UVJ5"/>